<dbReference type="PANTHER" id="PTHR39181:SF1">
    <property type="entry name" value="TYROSINE-PROTEIN PHOSPHATASE YWQE"/>
    <property type="match status" value="1"/>
</dbReference>
<dbReference type="Pfam" id="PF19567">
    <property type="entry name" value="CpsB_CapC"/>
    <property type="match status" value="1"/>
</dbReference>
<protein>
    <recommendedName>
        <fullName evidence="2">protein-tyrosine-phosphatase</fullName>
        <ecNumber evidence="2">3.1.3.48</ecNumber>
    </recommendedName>
</protein>
<dbReference type="InterPro" id="IPR016195">
    <property type="entry name" value="Pol/histidinol_Pase-like"/>
</dbReference>
<reference evidence="5" key="1">
    <citation type="submission" date="2023-02" db="EMBL/GenBank/DDBJ databases">
        <title>Genome of Flavobacteriaceae gen. nov. sp. strain F89.</title>
        <authorList>
            <person name="Wang Y."/>
        </authorList>
    </citation>
    <scope>NUCLEOTIDE SEQUENCE</scope>
    <source>
        <strain evidence="5">F89</strain>
    </source>
</reference>
<dbReference type="Proteomes" id="UP001200642">
    <property type="component" value="Unassembled WGS sequence"/>
</dbReference>
<evidence type="ECO:0000313" key="5">
    <source>
        <dbReference type="EMBL" id="MCG2461890.1"/>
    </source>
</evidence>
<dbReference type="GO" id="GO:0004725">
    <property type="term" value="F:protein tyrosine phosphatase activity"/>
    <property type="evidence" value="ECO:0007669"/>
    <property type="project" value="UniProtKB-EC"/>
</dbReference>
<dbReference type="SUPFAM" id="SSF89550">
    <property type="entry name" value="PHP domain-like"/>
    <property type="match status" value="1"/>
</dbReference>
<evidence type="ECO:0000313" key="6">
    <source>
        <dbReference type="Proteomes" id="UP001200642"/>
    </source>
</evidence>
<comment type="caution">
    <text evidence="5">The sequence shown here is derived from an EMBL/GenBank/DDBJ whole genome shotgun (WGS) entry which is preliminary data.</text>
</comment>
<keyword evidence="6" id="KW-1185">Reference proteome</keyword>
<dbReference type="GO" id="GO:0030145">
    <property type="term" value="F:manganese ion binding"/>
    <property type="evidence" value="ECO:0007669"/>
    <property type="project" value="InterPro"/>
</dbReference>
<accession>A0AAE3EWP9</accession>
<name>A0AAE3EWP9_9FLAO</name>
<comment type="catalytic activity">
    <reaction evidence="4">
        <text>O-phospho-L-tyrosyl-[protein] + H2O = L-tyrosyl-[protein] + phosphate</text>
        <dbReference type="Rhea" id="RHEA:10684"/>
        <dbReference type="Rhea" id="RHEA-COMP:10136"/>
        <dbReference type="Rhea" id="RHEA-COMP:20101"/>
        <dbReference type="ChEBI" id="CHEBI:15377"/>
        <dbReference type="ChEBI" id="CHEBI:43474"/>
        <dbReference type="ChEBI" id="CHEBI:46858"/>
        <dbReference type="ChEBI" id="CHEBI:61978"/>
        <dbReference type="EC" id="3.1.3.48"/>
    </reaction>
</comment>
<dbReference type="PANTHER" id="PTHR39181">
    <property type="entry name" value="TYROSINE-PROTEIN PHOSPHATASE YWQE"/>
    <property type="match status" value="1"/>
</dbReference>
<dbReference type="PIRSF" id="PIRSF016557">
    <property type="entry name" value="Caps_synth_CpsB"/>
    <property type="match status" value="1"/>
</dbReference>
<dbReference type="InterPro" id="IPR016667">
    <property type="entry name" value="Caps_polysacc_synth_CpsB/CapC"/>
</dbReference>
<keyword evidence="3" id="KW-0378">Hydrolase</keyword>
<evidence type="ECO:0000256" key="2">
    <source>
        <dbReference type="ARBA" id="ARBA00013064"/>
    </source>
</evidence>
<dbReference type="RefSeq" id="WP_317903032.1">
    <property type="nucleotide sequence ID" value="NZ_JAIRBC010000021.1"/>
</dbReference>
<comment type="similarity">
    <text evidence="1">Belongs to the metallo-dependent hydrolases superfamily. CpsB/CapC family.</text>
</comment>
<dbReference type="EMBL" id="JAIRBC010000021">
    <property type="protein sequence ID" value="MCG2461890.1"/>
    <property type="molecule type" value="Genomic_DNA"/>
</dbReference>
<evidence type="ECO:0000256" key="4">
    <source>
        <dbReference type="ARBA" id="ARBA00051722"/>
    </source>
</evidence>
<evidence type="ECO:0000256" key="1">
    <source>
        <dbReference type="ARBA" id="ARBA00005750"/>
    </source>
</evidence>
<evidence type="ECO:0000256" key="3">
    <source>
        <dbReference type="ARBA" id="ARBA00022801"/>
    </source>
</evidence>
<dbReference type="EC" id="3.1.3.48" evidence="2"/>
<dbReference type="Gene3D" id="3.20.20.140">
    <property type="entry name" value="Metal-dependent hydrolases"/>
    <property type="match status" value="1"/>
</dbReference>
<organism evidence="5 6">
    <name type="scientific">Cerina litoralis</name>
    <dbReference type="NCBI Taxonomy" id="2874477"/>
    <lineage>
        <taxon>Bacteria</taxon>
        <taxon>Pseudomonadati</taxon>
        <taxon>Bacteroidota</taxon>
        <taxon>Flavobacteriia</taxon>
        <taxon>Flavobacteriales</taxon>
        <taxon>Flavobacteriaceae</taxon>
        <taxon>Cerina</taxon>
    </lineage>
</organism>
<sequence length="246" mass="28294">MFHFFGKKRFLADYLENFVDIHNHILPGLDDGAQTMDDSLTILKGFQELGIKNFVATPHIMQNYYPNTPETIGNSLNQLQNELLKNNWKDVYIEAAAEHMIDANFESLLENKEVMPLRKNYLLVEMSYLQPPLNFEEAIAKVASQGFFPILAHPERYGFLHHQIKKYAGYKEKGILFQMNLLSLGNYYGNAVPKVARKLLEEGFIDFVASDVHNIQQLQTLKNLTVSKKTLELVLPVIDKTIGHFY</sequence>
<gene>
    <name evidence="5" type="ORF">K8352_14110</name>
</gene>
<dbReference type="AlphaFoldDB" id="A0AAE3EWP9"/>
<proteinExistence type="inferred from homology"/>